<evidence type="ECO:0000256" key="1">
    <source>
        <dbReference type="SAM" id="MobiDB-lite"/>
    </source>
</evidence>
<dbReference type="GO" id="GO:0043130">
    <property type="term" value="F:ubiquitin binding"/>
    <property type="evidence" value="ECO:0007669"/>
    <property type="project" value="TreeGrafter"/>
</dbReference>
<dbReference type="InterPro" id="IPR034852">
    <property type="entry name" value="PB1_Nbr1"/>
</dbReference>
<proteinExistence type="predicted"/>
<dbReference type="Ensembl" id="ENSPSMT00000009739.1">
    <property type="protein sequence ID" value="ENSPSMP00000008269.1"/>
    <property type="gene ID" value="ENSPSMG00000005541.1"/>
</dbReference>
<reference evidence="3" key="2">
    <citation type="submission" date="2025-09" db="UniProtKB">
        <authorList>
            <consortium name="Ensembl"/>
        </authorList>
    </citation>
    <scope>IDENTIFICATION</scope>
</reference>
<dbReference type="InterPro" id="IPR053793">
    <property type="entry name" value="PB1-like"/>
</dbReference>
<dbReference type="PANTHER" id="PTHR20930:SF2">
    <property type="entry name" value="NEXT TO BRCA1 GENE 1 PROTEIN"/>
    <property type="match status" value="1"/>
</dbReference>
<feature type="domain" description="PB1" evidence="2">
    <location>
        <begin position="4"/>
        <end position="86"/>
    </location>
</feature>
<dbReference type="GO" id="GO:0000407">
    <property type="term" value="C:phagophore assembly site"/>
    <property type="evidence" value="ECO:0007669"/>
    <property type="project" value="TreeGrafter"/>
</dbReference>
<keyword evidence="4" id="KW-1185">Reference proteome</keyword>
<reference evidence="3" key="1">
    <citation type="submission" date="2025-08" db="UniProtKB">
        <authorList>
            <consortium name="Ensembl"/>
        </authorList>
    </citation>
    <scope>IDENTIFICATION</scope>
</reference>
<dbReference type="InterPro" id="IPR000270">
    <property type="entry name" value="PB1_dom"/>
</dbReference>
<dbReference type="CDD" id="cd06396">
    <property type="entry name" value="PB1_NBR1"/>
    <property type="match status" value="1"/>
</dbReference>
<accession>A0A8C8Z3L4</accession>
<dbReference type="Proteomes" id="UP000694414">
    <property type="component" value="Unplaced"/>
</dbReference>
<dbReference type="SMART" id="SM00666">
    <property type="entry name" value="PB1"/>
    <property type="match status" value="1"/>
</dbReference>
<gene>
    <name evidence="3" type="primary">NBR1</name>
</gene>
<feature type="compositionally biased region" description="Basic and acidic residues" evidence="1">
    <location>
        <begin position="263"/>
        <end position="272"/>
    </location>
</feature>
<feature type="region of interest" description="Disordered" evidence="1">
    <location>
        <begin position="263"/>
        <end position="283"/>
    </location>
</feature>
<protein>
    <submittedName>
        <fullName evidence="3">NBR1 autophagy cargo receptor</fullName>
    </submittedName>
</protein>
<dbReference type="Pfam" id="PF00564">
    <property type="entry name" value="PB1"/>
    <property type="match status" value="1"/>
</dbReference>
<sequence>MELQVTLNVTFKNETQSFLVSDPENTTWADVEAMVKVSFDLNTIQIKYLDEENEECVFFVLLGEYEEALKMAVKQGNQLQMQVHEGHHVADEAPAPIIAEKRLAARAGKKPLAHYSSLVRVLGSDMKTAEEPAAQLFPLAPCDIDQPQDKPPDWFTSYLETFREQVVKETVEKLEQKLHEKLVLQNPSLGSCPSEVSMPISEETLFVPENQFSWITSSSCLSALIPAAPWGTPCTALHSPSQAWSGGLKPSLGLRLGRNQLRLGRDSLEGRTSHRSTASVTSS</sequence>
<dbReference type="Gene3D" id="3.10.20.90">
    <property type="entry name" value="Phosphatidylinositol 3-kinase Catalytic Subunit, Chain A, domain 1"/>
    <property type="match status" value="1"/>
</dbReference>
<evidence type="ECO:0000259" key="2">
    <source>
        <dbReference type="PROSITE" id="PS51745"/>
    </source>
</evidence>
<organism evidence="3 4">
    <name type="scientific">Prolemur simus</name>
    <name type="common">Greater bamboo lemur</name>
    <name type="synonym">Hapalemur simus</name>
    <dbReference type="NCBI Taxonomy" id="1328070"/>
    <lineage>
        <taxon>Eukaryota</taxon>
        <taxon>Metazoa</taxon>
        <taxon>Chordata</taxon>
        <taxon>Craniata</taxon>
        <taxon>Vertebrata</taxon>
        <taxon>Euteleostomi</taxon>
        <taxon>Mammalia</taxon>
        <taxon>Eutheria</taxon>
        <taxon>Euarchontoglires</taxon>
        <taxon>Primates</taxon>
        <taxon>Strepsirrhini</taxon>
        <taxon>Lemuriformes</taxon>
        <taxon>Lemuridae</taxon>
        <taxon>Prolemur</taxon>
    </lineage>
</organism>
<dbReference type="PANTHER" id="PTHR20930">
    <property type="entry name" value="OVARIAN CARCINOMA ANTIGEN CA125-RELATED"/>
    <property type="match status" value="1"/>
</dbReference>
<dbReference type="SUPFAM" id="SSF54277">
    <property type="entry name" value="CAD &amp; PB1 domains"/>
    <property type="match status" value="1"/>
</dbReference>
<dbReference type="GO" id="GO:0016236">
    <property type="term" value="P:macroautophagy"/>
    <property type="evidence" value="ECO:0007669"/>
    <property type="project" value="TreeGrafter"/>
</dbReference>
<dbReference type="GeneTree" id="ENSGT00390000016335"/>
<dbReference type="FunFam" id="3.10.20.90:FF:000292">
    <property type="entry name" value="Next to BRCA1 gene 1 protein"/>
    <property type="match status" value="1"/>
</dbReference>
<dbReference type="PROSITE" id="PS51745">
    <property type="entry name" value="PB1"/>
    <property type="match status" value="1"/>
</dbReference>
<name>A0A8C8Z3L4_PROSS</name>
<dbReference type="AlphaFoldDB" id="A0A8C8Z3L4"/>
<evidence type="ECO:0000313" key="4">
    <source>
        <dbReference type="Proteomes" id="UP000694414"/>
    </source>
</evidence>
<evidence type="ECO:0000313" key="3">
    <source>
        <dbReference type="Ensembl" id="ENSPSMP00000008269.1"/>
    </source>
</evidence>